<evidence type="ECO:0000313" key="1">
    <source>
        <dbReference type="EMBL" id="KAE9463321.1"/>
    </source>
</evidence>
<gene>
    <name evidence="1" type="ORF">C3L33_04757</name>
</gene>
<dbReference type="AlphaFoldDB" id="A0A6A4M449"/>
<evidence type="ECO:0000313" key="2">
    <source>
        <dbReference type="Proteomes" id="UP000428333"/>
    </source>
</evidence>
<keyword evidence="2" id="KW-1185">Reference proteome</keyword>
<dbReference type="InterPro" id="IPR013083">
    <property type="entry name" value="Znf_RING/FYVE/PHD"/>
</dbReference>
<dbReference type="OrthoDB" id="10394966at2759"/>
<comment type="caution">
    <text evidence="1">The sequence shown here is derived from an EMBL/GenBank/DDBJ whole genome shotgun (WGS) entry which is preliminary data.</text>
</comment>
<proteinExistence type="predicted"/>
<name>A0A6A4M449_9ERIC</name>
<feature type="non-terminal residue" evidence="1">
    <location>
        <position position="1"/>
    </location>
</feature>
<reference evidence="1 2" key="1">
    <citation type="journal article" date="2019" name="Genome Biol. Evol.">
        <title>The Rhododendron genome and chromosomal organization provide insight into shared whole-genome duplications across the heath family (Ericaceae).</title>
        <authorList>
            <person name="Soza V.L."/>
            <person name="Lindsley D."/>
            <person name="Waalkes A."/>
            <person name="Ramage E."/>
            <person name="Patwardhan R.P."/>
            <person name="Burton J.N."/>
            <person name="Adey A."/>
            <person name="Kumar A."/>
            <person name="Qiu R."/>
            <person name="Shendure J."/>
            <person name="Hall B."/>
        </authorList>
    </citation>
    <scope>NUCLEOTIDE SEQUENCE [LARGE SCALE GENOMIC DNA]</scope>
    <source>
        <strain evidence="1">RSF 1966-606</strain>
    </source>
</reference>
<organism evidence="1 2">
    <name type="scientific">Rhododendron williamsianum</name>
    <dbReference type="NCBI Taxonomy" id="262921"/>
    <lineage>
        <taxon>Eukaryota</taxon>
        <taxon>Viridiplantae</taxon>
        <taxon>Streptophyta</taxon>
        <taxon>Embryophyta</taxon>
        <taxon>Tracheophyta</taxon>
        <taxon>Spermatophyta</taxon>
        <taxon>Magnoliopsida</taxon>
        <taxon>eudicotyledons</taxon>
        <taxon>Gunneridae</taxon>
        <taxon>Pentapetalae</taxon>
        <taxon>asterids</taxon>
        <taxon>Ericales</taxon>
        <taxon>Ericaceae</taxon>
        <taxon>Ericoideae</taxon>
        <taxon>Rhodoreae</taxon>
        <taxon>Rhododendron</taxon>
    </lineage>
</organism>
<dbReference type="Gene3D" id="3.30.40.10">
    <property type="entry name" value="Zinc/RING finger domain, C3HC4 (zinc finger)"/>
    <property type="match status" value="1"/>
</dbReference>
<dbReference type="EMBL" id="QEFC01000575">
    <property type="protein sequence ID" value="KAE9463321.1"/>
    <property type="molecule type" value="Genomic_DNA"/>
</dbReference>
<protein>
    <submittedName>
        <fullName evidence="1">Uncharacterized protein</fullName>
    </submittedName>
</protein>
<dbReference type="Proteomes" id="UP000428333">
    <property type="component" value="Linkage Group LG03"/>
</dbReference>
<accession>A0A6A4M449</accession>
<dbReference type="SUPFAM" id="SSF57850">
    <property type="entry name" value="RING/U-box"/>
    <property type="match status" value="1"/>
</dbReference>
<sequence>MPMGCRIDFFITILFEAIANFRSSDPTVGYTEQGFSVWKQTPFPTNYTLDSAVSDFISRQCIRCLVDNIHWESQTLDGVQSTCLLADQDELNHRVADFLRDLEAPPCNAGQTELSVRLTILQEITLPAEEFVEWTSWYYDQAAMRSESFVEEYKRAIMEQRRRHREIEEGLDQVSSGWLDMTGLEEVCYEKGDAKEQCSICLEEFVAGSSITRLPCFHV</sequence>